<evidence type="ECO:0000313" key="2">
    <source>
        <dbReference type="Proteomes" id="UP000830375"/>
    </source>
</evidence>
<keyword evidence="2" id="KW-1185">Reference proteome</keyword>
<accession>A0ABQ8MUU3</accession>
<evidence type="ECO:0000313" key="1">
    <source>
        <dbReference type="EMBL" id="KAI2666495.1"/>
    </source>
</evidence>
<dbReference type="Proteomes" id="UP000830375">
    <property type="component" value="Unassembled WGS sequence"/>
</dbReference>
<protein>
    <submittedName>
        <fullName evidence="1">Transcription initiation factor TFIID subunit 2</fullName>
    </submittedName>
</protein>
<proteinExistence type="predicted"/>
<name>A0ABQ8MUU3_LABRO</name>
<reference evidence="1 2" key="1">
    <citation type="submission" date="2022-01" db="EMBL/GenBank/DDBJ databases">
        <title>A high-quality chromosome-level genome assembly of rohu carp, Labeo rohita.</title>
        <authorList>
            <person name="Arick M.A. II"/>
            <person name="Hsu C.-Y."/>
            <person name="Magbanua Z."/>
            <person name="Pechanova O."/>
            <person name="Grover C."/>
            <person name="Miller E."/>
            <person name="Thrash A."/>
            <person name="Ezzel L."/>
            <person name="Alam S."/>
            <person name="Benzie J."/>
            <person name="Hamilton M."/>
            <person name="Karsi A."/>
            <person name="Lawrence M.L."/>
            <person name="Peterson D.G."/>
        </authorList>
    </citation>
    <scope>NUCLEOTIDE SEQUENCE [LARGE SCALE GENOMIC DNA]</scope>
    <source>
        <strain evidence="2">BAU-BD-2019</strain>
        <tissue evidence="1">Blood</tissue>
    </source>
</reference>
<gene>
    <name evidence="1" type="ORF">H4Q32_010377</name>
</gene>
<dbReference type="EMBL" id="JACTAM010000003">
    <property type="protein sequence ID" value="KAI2666495.1"/>
    <property type="molecule type" value="Genomic_DNA"/>
</dbReference>
<comment type="caution">
    <text evidence="1">The sequence shown here is derived from an EMBL/GenBank/DDBJ whole genome shotgun (WGS) entry which is preliminary data.</text>
</comment>
<organism evidence="1 2">
    <name type="scientific">Labeo rohita</name>
    <name type="common">Indian major carp</name>
    <name type="synonym">Cyprinus rohita</name>
    <dbReference type="NCBI Taxonomy" id="84645"/>
    <lineage>
        <taxon>Eukaryota</taxon>
        <taxon>Metazoa</taxon>
        <taxon>Chordata</taxon>
        <taxon>Craniata</taxon>
        <taxon>Vertebrata</taxon>
        <taxon>Euteleostomi</taxon>
        <taxon>Actinopterygii</taxon>
        <taxon>Neopterygii</taxon>
        <taxon>Teleostei</taxon>
        <taxon>Ostariophysi</taxon>
        <taxon>Cypriniformes</taxon>
        <taxon>Cyprinidae</taxon>
        <taxon>Labeoninae</taxon>
        <taxon>Labeonini</taxon>
        <taxon>Labeo</taxon>
    </lineage>
</organism>
<sequence>MSLLPCKVTADLPEHRHISVVRPESRHVSADLPESRHVSAIVPQPRHVTAVVPEPRHVVAICHVLSAAPRSLRSVLHCPSLVSSVRDAPLVSARAAGIPKPTHFTPPVCELIPPSAARSIMGTALWCVWAAYTTTAVSPEVAAYAA</sequence>